<keyword evidence="1 7" id="KW-0808">Transferase</keyword>
<evidence type="ECO:0000256" key="3">
    <source>
        <dbReference type="ARBA" id="ARBA00023012"/>
    </source>
</evidence>
<feature type="transmembrane region" description="Helical" evidence="5">
    <location>
        <begin position="47"/>
        <end position="67"/>
    </location>
</feature>
<gene>
    <name evidence="7" type="ORF">FHU37_002149</name>
</gene>
<evidence type="ECO:0000259" key="6">
    <source>
        <dbReference type="Pfam" id="PF07730"/>
    </source>
</evidence>
<accession>A0A852ZRZ8</accession>
<dbReference type="Pfam" id="PF07730">
    <property type="entry name" value="HisKA_3"/>
    <property type="match status" value="1"/>
</dbReference>
<dbReference type="GO" id="GO:0046983">
    <property type="term" value="F:protein dimerization activity"/>
    <property type="evidence" value="ECO:0007669"/>
    <property type="project" value="InterPro"/>
</dbReference>
<evidence type="ECO:0000256" key="2">
    <source>
        <dbReference type="ARBA" id="ARBA00022777"/>
    </source>
</evidence>
<dbReference type="EC" id="2.7.13.3" evidence="7"/>
<evidence type="ECO:0000256" key="1">
    <source>
        <dbReference type="ARBA" id="ARBA00022679"/>
    </source>
</evidence>
<proteinExistence type="predicted"/>
<evidence type="ECO:0000256" key="5">
    <source>
        <dbReference type="SAM" id="Phobius"/>
    </source>
</evidence>
<dbReference type="SUPFAM" id="SSF55874">
    <property type="entry name" value="ATPase domain of HSP90 chaperone/DNA topoisomerase II/histidine kinase"/>
    <property type="match status" value="1"/>
</dbReference>
<reference evidence="7 8" key="1">
    <citation type="submission" date="2020-07" db="EMBL/GenBank/DDBJ databases">
        <title>Sequencing the genomes of 1000 actinobacteria strains.</title>
        <authorList>
            <person name="Klenk H.-P."/>
        </authorList>
    </citation>
    <scope>NUCLEOTIDE SEQUENCE [LARGE SCALE GENOMIC DNA]</scope>
    <source>
        <strain evidence="7 8">DSM 42178</strain>
    </source>
</reference>
<dbReference type="Proteomes" id="UP000567795">
    <property type="component" value="Unassembled WGS sequence"/>
</dbReference>
<evidence type="ECO:0000313" key="7">
    <source>
        <dbReference type="EMBL" id="NYI05206.1"/>
    </source>
</evidence>
<feature type="domain" description="Signal transduction histidine kinase subgroup 3 dimerisation and phosphoacceptor" evidence="6">
    <location>
        <begin position="213"/>
        <end position="280"/>
    </location>
</feature>
<evidence type="ECO:0000313" key="8">
    <source>
        <dbReference type="Proteomes" id="UP000567795"/>
    </source>
</evidence>
<dbReference type="InterPro" id="IPR011712">
    <property type="entry name" value="Sig_transdc_His_kin_sub3_dim/P"/>
</dbReference>
<dbReference type="PANTHER" id="PTHR24421:SF63">
    <property type="entry name" value="SENSOR HISTIDINE KINASE DESK"/>
    <property type="match status" value="1"/>
</dbReference>
<dbReference type="InterPro" id="IPR036890">
    <property type="entry name" value="HATPase_C_sf"/>
</dbReference>
<dbReference type="GO" id="GO:0016020">
    <property type="term" value="C:membrane"/>
    <property type="evidence" value="ECO:0007669"/>
    <property type="project" value="InterPro"/>
</dbReference>
<sequence length="436" mass="46114">MPNRLRARWSNWDQLRRFDFYTRSSLYFVVLIEPLGVVAAAPALAELSSGLLSAIVLSVLAHMVLVMRVTSKELTRHTRGGRTERWSVIGMLGSATVCVVSLTFALQPLPPEFGAPVGGVQSVVMSMTAGCCSLLPAGRWARFGLMCVVPAASDVALVLAGGPMSALVVLTVAAGVSCAAVVAGYRLTVWMLLLMIRLDRAKDSQARLAVAEERLRFARDLHDVLGRNLSVVALKSQLAAELARRGRPEAAEQMDEVHAIAQESLREVREVVRGYRSTDLAVELAGTRALLDSAGVRCRVIGEGTELPVPTQEALAWVVREGTTNVIRHSSARNCTVALEATEGAVTLVMENDGVTAERARSSGPWGGAGGGAGSGLTGLRERLAAQGGVITAGPLSRGRFRLTARMPYPSGPVPASTGGDASGTRRPDAVDAVMD</sequence>
<dbReference type="Gene3D" id="1.20.5.1930">
    <property type="match status" value="1"/>
</dbReference>
<dbReference type="Gene3D" id="3.30.565.10">
    <property type="entry name" value="Histidine kinase-like ATPase, C-terminal domain"/>
    <property type="match status" value="1"/>
</dbReference>
<dbReference type="RefSeq" id="WP_312892543.1">
    <property type="nucleotide sequence ID" value="NZ_JACBZD010000001.1"/>
</dbReference>
<feature type="transmembrane region" description="Helical" evidence="5">
    <location>
        <begin position="88"/>
        <end position="107"/>
    </location>
</feature>
<feature type="transmembrane region" description="Helical" evidence="5">
    <location>
        <begin position="20"/>
        <end position="41"/>
    </location>
</feature>
<keyword evidence="3" id="KW-0902">Two-component regulatory system</keyword>
<name>A0A852ZRZ8_9ACTN</name>
<dbReference type="EMBL" id="JACBZD010000001">
    <property type="protein sequence ID" value="NYI05206.1"/>
    <property type="molecule type" value="Genomic_DNA"/>
</dbReference>
<feature type="transmembrane region" description="Helical" evidence="5">
    <location>
        <begin position="167"/>
        <end position="193"/>
    </location>
</feature>
<dbReference type="AlphaFoldDB" id="A0A852ZRZ8"/>
<organism evidence="7 8">
    <name type="scientific">Allostreptomyces psammosilenae</name>
    <dbReference type="NCBI Taxonomy" id="1892865"/>
    <lineage>
        <taxon>Bacteria</taxon>
        <taxon>Bacillati</taxon>
        <taxon>Actinomycetota</taxon>
        <taxon>Actinomycetes</taxon>
        <taxon>Kitasatosporales</taxon>
        <taxon>Streptomycetaceae</taxon>
        <taxon>Allostreptomyces</taxon>
    </lineage>
</organism>
<comment type="caution">
    <text evidence="7">The sequence shown here is derived from an EMBL/GenBank/DDBJ whole genome shotgun (WGS) entry which is preliminary data.</text>
</comment>
<keyword evidence="8" id="KW-1185">Reference proteome</keyword>
<feature type="region of interest" description="Disordered" evidence="4">
    <location>
        <begin position="408"/>
        <end position="436"/>
    </location>
</feature>
<dbReference type="CDD" id="cd16917">
    <property type="entry name" value="HATPase_UhpB-NarQ-NarX-like"/>
    <property type="match status" value="1"/>
</dbReference>
<dbReference type="PANTHER" id="PTHR24421">
    <property type="entry name" value="NITRATE/NITRITE SENSOR PROTEIN NARX-RELATED"/>
    <property type="match status" value="1"/>
</dbReference>
<protein>
    <submittedName>
        <fullName evidence="7">Two-component system sensor histidine kinase DesK</fullName>
        <ecNumber evidence="7">2.7.13.3</ecNumber>
    </submittedName>
</protein>
<keyword evidence="5" id="KW-0472">Membrane</keyword>
<keyword evidence="5" id="KW-0812">Transmembrane</keyword>
<evidence type="ECO:0000256" key="4">
    <source>
        <dbReference type="SAM" id="MobiDB-lite"/>
    </source>
</evidence>
<dbReference type="GO" id="GO:0000155">
    <property type="term" value="F:phosphorelay sensor kinase activity"/>
    <property type="evidence" value="ECO:0007669"/>
    <property type="project" value="InterPro"/>
</dbReference>
<keyword evidence="5" id="KW-1133">Transmembrane helix</keyword>
<dbReference type="InterPro" id="IPR050482">
    <property type="entry name" value="Sensor_HK_TwoCompSys"/>
</dbReference>
<keyword evidence="2 7" id="KW-0418">Kinase</keyword>
<feature type="transmembrane region" description="Helical" evidence="5">
    <location>
        <begin position="143"/>
        <end position="161"/>
    </location>
</feature>